<evidence type="ECO:0000256" key="5">
    <source>
        <dbReference type="ARBA" id="ARBA00005884"/>
    </source>
</evidence>
<dbReference type="CDD" id="cd22160">
    <property type="entry name" value="F-box_AtFBL13-like"/>
    <property type="match status" value="1"/>
</dbReference>
<evidence type="ECO:0000256" key="11">
    <source>
        <dbReference type="ARBA" id="ARBA00022786"/>
    </source>
</evidence>
<evidence type="ECO:0000256" key="9">
    <source>
        <dbReference type="ARBA" id="ARBA00022737"/>
    </source>
</evidence>
<dbReference type="InterPro" id="IPR013083">
    <property type="entry name" value="Znf_RING/FYVE/PHD"/>
</dbReference>
<dbReference type="Pfam" id="PF22605">
    <property type="entry name" value="IBR_2"/>
    <property type="match status" value="1"/>
</dbReference>
<keyword evidence="11" id="KW-0833">Ubl conjugation pathway</keyword>
<keyword evidence="9" id="KW-0677">Repeat</keyword>
<evidence type="ECO:0000313" key="18">
    <source>
        <dbReference type="EMBL" id="CAI0438146.1"/>
    </source>
</evidence>
<dbReference type="InterPro" id="IPR002867">
    <property type="entry name" value="IBR_dom"/>
</dbReference>
<dbReference type="InterPro" id="IPR001841">
    <property type="entry name" value="Znf_RING"/>
</dbReference>
<accession>A0AAV0LX73</accession>
<dbReference type="InterPro" id="IPR054694">
    <property type="entry name" value="Parkin-like_IBR"/>
</dbReference>
<dbReference type="CDD" id="cd20346">
    <property type="entry name" value="BRcat_RBR_ANKIB1"/>
    <property type="match status" value="1"/>
</dbReference>
<evidence type="ECO:0000256" key="14">
    <source>
        <dbReference type="SAM" id="MobiDB-lite"/>
    </source>
</evidence>
<dbReference type="PANTHER" id="PTHR11685">
    <property type="entry name" value="RBR FAMILY RING FINGER AND IBR DOMAIN-CONTAINING"/>
    <property type="match status" value="1"/>
</dbReference>
<dbReference type="InterPro" id="IPR045840">
    <property type="entry name" value="Ariadne"/>
</dbReference>
<feature type="region of interest" description="Disordered" evidence="14">
    <location>
        <begin position="550"/>
        <end position="577"/>
    </location>
</feature>
<dbReference type="Pfam" id="PF21235">
    <property type="entry name" value="UBA_ARI1"/>
    <property type="match status" value="1"/>
</dbReference>
<sequence length="923" mass="105875">MEDYGGSDDEYCYYDDDDQEDSMEGIENEDSDVLVSTRKDSTTKVITKESLFAAQGEDLRRVMELLSLREHHARTLLIYYRWDVEKLLSVMVEKGKAYLYSNAGVMVDDHINSNIHRCSSSSVSCEICMEDVPADNATRMDCSHCFCNDCWTGHFIVKINEGQSRRIRCMAHKCHAICDEAVVRNLVSKRHPDLAEKFERFLLESYIEDNKMVKWCPSAPHCGNAIRVEEDEVCEVQCSCGLQFCFSCLSSTHSPCSCKMWELWTKKCRDESETVNWITVHTKPCPKCHKPVEKNGGCNLVACVCGQAFCWLCGGATGRDHTWSRIAGHSCGRYKEDAAKKTERAKRDLYRYMHYHNRYKAHTDSFKLENNLEETIKGRVSKSEQRESELRDFSWVINGLNRLFRSRRVLSYSYPFAYYMFGDELFDDEMTKEEREIKQNLFEDQQQQLEANVEKLSKFLEEPFDQYSDDKITEIRMQIINLSVVTDNLCKKMYECIENDLLGSLQRGTHNIAPYKSKGIEKASELSMCWSNKASDASNYLSSDDISSGGTTILKRDRPSGSGSSSNDNSSECSLRKRTRKECYTPIPTMMASSKYSKKTPKTSRVNSSVRAKDRVSHLPNNILHYILSFLDTTSTVQTSVLSRRWRCLWKDVPVLNFSRNSSFREKSDFQKHVDKFLSLRFESTAVSSISYDFGGEALRGHSAGTEIFDSVMQYIAAAQGRISHVSISESCHPADIRDMACAMVEHNLHGSLETLKLHKSNLKNSSLGCDPGFKLLTTLELRQCLFYCSVSGKLIDPFSNLPSLYHLKVINCTTSRCLLKVSGPKLLDLEIQHLVYRTFELVEVFAPKLKSFYFRAGDKASTEKLPELNLPLLDHAYIRLWWTKQKYDHSLDNDTTERQCMNLFRGLHNTKSLILRFDLDCL</sequence>
<comment type="function">
    <text evidence="3">Might act as an E3 ubiquitin-protein ligase, or as part of E3 complex, which accepts ubiquitin from specific E2 ubiquitin-conjugating enzymes and then transfers it to substrates.</text>
</comment>
<comment type="similarity">
    <text evidence="5">Belongs to the RBR family. Ariadne subfamily.</text>
</comment>
<keyword evidence="10 13" id="KW-0863">Zinc-finger</keyword>
<comment type="caution">
    <text evidence="18">The sequence shown here is derived from an EMBL/GenBank/DDBJ whole genome shotgun (WGS) entry which is preliminary data.</text>
</comment>
<dbReference type="InterPro" id="IPR036047">
    <property type="entry name" value="F-box-like_dom_sf"/>
</dbReference>
<evidence type="ECO:0000259" key="15">
    <source>
        <dbReference type="PROSITE" id="PS50089"/>
    </source>
</evidence>
<dbReference type="GO" id="GO:0016567">
    <property type="term" value="P:protein ubiquitination"/>
    <property type="evidence" value="ECO:0007669"/>
    <property type="project" value="InterPro"/>
</dbReference>
<dbReference type="PROSITE" id="PS51873">
    <property type="entry name" value="TRIAD"/>
    <property type="match status" value="1"/>
</dbReference>
<feature type="compositionally biased region" description="Low complexity" evidence="14">
    <location>
        <begin position="560"/>
        <end position="571"/>
    </location>
</feature>
<evidence type="ECO:0000256" key="6">
    <source>
        <dbReference type="ARBA" id="ARBA00012251"/>
    </source>
</evidence>
<dbReference type="InterPro" id="IPR001810">
    <property type="entry name" value="F-box_dom"/>
</dbReference>
<dbReference type="SUPFAM" id="SSF57850">
    <property type="entry name" value="RING/U-box"/>
    <property type="match status" value="3"/>
</dbReference>
<dbReference type="PROSITE" id="PS50181">
    <property type="entry name" value="FBOX"/>
    <property type="match status" value="1"/>
</dbReference>
<gene>
    <name evidence="18" type="ORF">LITE_LOCUS25711</name>
</gene>
<dbReference type="PROSITE" id="PS50089">
    <property type="entry name" value="ZF_RING_2"/>
    <property type="match status" value="1"/>
</dbReference>
<dbReference type="CDD" id="cd22586">
    <property type="entry name" value="Rcat_RBR_ARI1-like"/>
    <property type="match status" value="1"/>
</dbReference>
<dbReference type="SMART" id="SM00647">
    <property type="entry name" value="IBR"/>
    <property type="match status" value="2"/>
</dbReference>
<dbReference type="EMBL" id="CAMGYJ010000006">
    <property type="protein sequence ID" value="CAI0438146.1"/>
    <property type="molecule type" value="Genomic_DNA"/>
</dbReference>
<evidence type="ECO:0000256" key="1">
    <source>
        <dbReference type="ARBA" id="ARBA00001798"/>
    </source>
</evidence>
<dbReference type="InterPro" id="IPR048962">
    <property type="entry name" value="ARIH1-like_UBL"/>
</dbReference>
<keyword evidence="7" id="KW-0808">Transferase</keyword>
<evidence type="ECO:0000256" key="13">
    <source>
        <dbReference type="PROSITE-ProRule" id="PRU00175"/>
    </source>
</evidence>
<feature type="domain" description="F-box" evidence="16">
    <location>
        <begin position="613"/>
        <end position="667"/>
    </location>
</feature>
<evidence type="ECO:0000259" key="16">
    <source>
        <dbReference type="PROSITE" id="PS50181"/>
    </source>
</evidence>
<name>A0AAV0LX73_9ROSI</name>
<dbReference type="SUPFAM" id="SSF52047">
    <property type="entry name" value="RNI-like"/>
    <property type="match status" value="1"/>
</dbReference>
<dbReference type="FunFam" id="3.30.40.10:FF:000019">
    <property type="entry name" value="RBR-type E3 ubiquitin transferase"/>
    <property type="match status" value="1"/>
</dbReference>
<proteinExistence type="inferred from homology"/>
<dbReference type="InterPro" id="IPR053781">
    <property type="entry name" value="F-box_AtFBL13-like"/>
</dbReference>
<dbReference type="AlphaFoldDB" id="A0AAV0LX73"/>
<dbReference type="InterPro" id="IPR031127">
    <property type="entry name" value="E3_UB_ligase_RBR"/>
</dbReference>
<evidence type="ECO:0000256" key="12">
    <source>
        <dbReference type="ARBA" id="ARBA00022833"/>
    </source>
</evidence>
<organism evidence="18 19">
    <name type="scientific">Linum tenue</name>
    <dbReference type="NCBI Taxonomy" id="586396"/>
    <lineage>
        <taxon>Eukaryota</taxon>
        <taxon>Viridiplantae</taxon>
        <taxon>Streptophyta</taxon>
        <taxon>Embryophyta</taxon>
        <taxon>Tracheophyta</taxon>
        <taxon>Spermatophyta</taxon>
        <taxon>Magnoliopsida</taxon>
        <taxon>eudicotyledons</taxon>
        <taxon>Gunneridae</taxon>
        <taxon>Pentapetalae</taxon>
        <taxon>rosids</taxon>
        <taxon>fabids</taxon>
        <taxon>Malpighiales</taxon>
        <taxon>Linaceae</taxon>
        <taxon>Linum</taxon>
    </lineage>
</organism>
<dbReference type="CDD" id="cd16773">
    <property type="entry name" value="RING-HC_RBR_TRIAD1"/>
    <property type="match status" value="1"/>
</dbReference>
<protein>
    <recommendedName>
        <fullName evidence="6">RBR-type E3 ubiquitin transferase</fullName>
        <ecNumber evidence="6">2.3.2.31</ecNumber>
    </recommendedName>
</protein>
<dbReference type="Gene3D" id="1.20.120.1750">
    <property type="match status" value="1"/>
</dbReference>
<dbReference type="SMART" id="SM00256">
    <property type="entry name" value="FBOX"/>
    <property type="match status" value="1"/>
</dbReference>
<evidence type="ECO:0000256" key="2">
    <source>
        <dbReference type="ARBA" id="ARBA00001947"/>
    </source>
</evidence>
<keyword evidence="8" id="KW-0479">Metal-binding</keyword>
<dbReference type="Pfam" id="PF01485">
    <property type="entry name" value="IBR"/>
    <property type="match status" value="1"/>
</dbReference>
<keyword evidence="12" id="KW-0862">Zinc</keyword>
<dbReference type="FunFam" id="1.20.120.1750:FF:000013">
    <property type="entry name" value="RBR-type E3 ubiquitin transferase"/>
    <property type="match status" value="1"/>
</dbReference>
<dbReference type="Pfam" id="PF00646">
    <property type="entry name" value="F-box"/>
    <property type="match status" value="1"/>
</dbReference>
<evidence type="ECO:0000256" key="8">
    <source>
        <dbReference type="ARBA" id="ARBA00022723"/>
    </source>
</evidence>
<evidence type="ECO:0000256" key="4">
    <source>
        <dbReference type="ARBA" id="ARBA00004906"/>
    </source>
</evidence>
<feature type="region of interest" description="Disordered" evidence="14">
    <location>
        <begin position="1"/>
        <end position="30"/>
    </location>
</feature>
<dbReference type="Gene3D" id="3.30.40.10">
    <property type="entry name" value="Zinc/RING finger domain, C3HC4 (zinc finger)"/>
    <property type="match status" value="1"/>
</dbReference>
<evidence type="ECO:0000259" key="17">
    <source>
        <dbReference type="PROSITE" id="PS51873"/>
    </source>
</evidence>
<comment type="catalytic activity">
    <reaction evidence="1">
        <text>[E2 ubiquitin-conjugating enzyme]-S-ubiquitinyl-L-cysteine + [acceptor protein]-L-lysine = [E2 ubiquitin-conjugating enzyme]-L-cysteine + [acceptor protein]-N(6)-ubiquitinyl-L-lysine.</text>
        <dbReference type="EC" id="2.3.2.31"/>
    </reaction>
</comment>
<keyword evidence="19" id="KW-1185">Reference proteome</keyword>
<dbReference type="Proteomes" id="UP001154282">
    <property type="component" value="Unassembled WGS sequence"/>
</dbReference>
<comment type="cofactor">
    <cofactor evidence="2">
        <name>Zn(2+)</name>
        <dbReference type="ChEBI" id="CHEBI:29105"/>
    </cofactor>
</comment>
<dbReference type="InterPro" id="IPR044066">
    <property type="entry name" value="TRIAD_supradom"/>
</dbReference>
<dbReference type="EC" id="2.3.2.31" evidence="6"/>
<reference evidence="18" key="1">
    <citation type="submission" date="2022-08" db="EMBL/GenBank/DDBJ databases">
        <authorList>
            <person name="Gutierrez-Valencia J."/>
        </authorList>
    </citation>
    <scope>NUCLEOTIDE SEQUENCE</scope>
</reference>
<comment type="pathway">
    <text evidence="4">Protein modification; protein ubiquitination.</text>
</comment>
<feature type="domain" description="RING-type" evidence="17">
    <location>
        <begin position="121"/>
        <end position="335"/>
    </location>
</feature>
<dbReference type="Pfam" id="PF19422">
    <property type="entry name" value="Ariadne"/>
    <property type="match status" value="1"/>
</dbReference>
<evidence type="ECO:0000313" key="19">
    <source>
        <dbReference type="Proteomes" id="UP001154282"/>
    </source>
</evidence>
<evidence type="ECO:0000256" key="7">
    <source>
        <dbReference type="ARBA" id="ARBA00022679"/>
    </source>
</evidence>
<dbReference type="GO" id="GO:0061630">
    <property type="term" value="F:ubiquitin protein ligase activity"/>
    <property type="evidence" value="ECO:0007669"/>
    <property type="project" value="UniProtKB-EC"/>
</dbReference>
<dbReference type="Gene3D" id="1.20.1280.50">
    <property type="match status" value="1"/>
</dbReference>
<evidence type="ECO:0000256" key="3">
    <source>
        <dbReference type="ARBA" id="ARBA00003976"/>
    </source>
</evidence>
<evidence type="ECO:0000256" key="10">
    <source>
        <dbReference type="ARBA" id="ARBA00022771"/>
    </source>
</evidence>
<dbReference type="SUPFAM" id="SSF81383">
    <property type="entry name" value="F-box domain"/>
    <property type="match status" value="1"/>
</dbReference>
<dbReference type="GO" id="GO:0008270">
    <property type="term" value="F:zinc ion binding"/>
    <property type="evidence" value="ECO:0007669"/>
    <property type="project" value="UniProtKB-KW"/>
</dbReference>
<feature type="domain" description="RING-type" evidence="15">
    <location>
        <begin position="125"/>
        <end position="173"/>
    </location>
</feature>